<organism evidence="2 3">
    <name type="scientific">Arcticibacterium luteifluviistationis</name>
    <dbReference type="NCBI Taxonomy" id="1784714"/>
    <lineage>
        <taxon>Bacteria</taxon>
        <taxon>Pseudomonadati</taxon>
        <taxon>Bacteroidota</taxon>
        <taxon>Cytophagia</taxon>
        <taxon>Cytophagales</taxon>
        <taxon>Leadbetterellaceae</taxon>
        <taxon>Arcticibacterium</taxon>
    </lineage>
</organism>
<proteinExistence type="predicted"/>
<dbReference type="Gene3D" id="2.40.50.1020">
    <property type="entry name" value="LytTr DNA-binding domain"/>
    <property type="match status" value="1"/>
</dbReference>
<dbReference type="Pfam" id="PF04397">
    <property type="entry name" value="LytTR"/>
    <property type="match status" value="1"/>
</dbReference>
<protein>
    <recommendedName>
        <fullName evidence="1">HTH LytTR-type domain-containing protein</fullName>
    </recommendedName>
</protein>
<evidence type="ECO:0000313" key="3">
    <source>
        <dbReference type="Proteomes" id="UP000249873"/>
    </source>
</evidence>
<keyword evidence="3" id="KW-1185">Reference proteome</keyword>
<accession>A0A2Z4GAX4</accession>
<dbReference type="Proteomes" id="UP000249873">
    <property type="component" value="Chromosome"/>
</dbReference>
<gene>
    <name evidence="2" type="ORF">DJ013_08615</name>
</gene>
<name>A0A2Z4GAX4_9BACT</name>
<sequence length="141" mass="15878">MPLLFAPSQLERMTMKTFTTQSGVPCILLNHGKRVILAPRIKYIEGDGNYSNIKVEGGESLISSFTLRLFSDGLSTNTNFFSPRKGLLLNLNFLEEIQLKSGTLYARLRTGEVLPLSRRKGKSLIEYISDNKLKIQIREVA</sequence>
<evidence type="ECO:0000259" key="1">
    <source>
        <dbReference type="SMART" id="SM00850"/>
    </source>
</evidence>
<dbReference type="KEGG" id="als:DJ013_08615"/>
<dbReference type="SMART" id="SM00850">
    <property type="entry name" value="LytTR"/>
    <property type="match status" value="1"/>
</dbReference>
<reference evidence="2 3" key="1">
    <citation type="submission" date="2018-05" db="EMBL/GenBank/DDBJ databases">
        <title>Complete genome sequence of Arcticibacterium luteifluviistationis SM1504T, a cytophagaceae bacterium isolated from Arctic surface seawater.</title>
        <authorList>
            <person name="Li Y."/>
            <person name="Qin Q.-L."/>
        </authorList>
    </citation>
    <scope>NUCLEOTIDE SEQUENCE [LARGE SCALE GENOMIC DNA]</scope>
    <source>
        <strain evidence="2 3">SM1504</strain>
    </source>
</reference>
<dbReference type="EMBL" id="CP029480">
    <property type="protein sequence ID" value="AWV98228.1"/>
    <property type="molecule type" value="Genomic_DNA"/>
</dbReference>
<dbReference type="GO" id="GO:0003677">
    <property type="term" value="F:DNA binding"/>
    <property type="evidence" value="ECO:0007669"/>
    <property type="project" value="InterPro"/>
</dbReference>
<evidence type="ECO:0000313" key="2">
    <source>
        <dbReference type="EMBL" id="AWV98228.1"/>
    </source>
</evidence>
<feature type="domain" description="HTH LytTR-type" evidence="1">
    <location>
        <begin position="31"/>
        <end position="129"/>
    </location>
</feature>
<dbReference type="InterPro" id="IPR007492">
    <property type="entry name" value="LytTR_DNA-bd_dom"/>
</dbReference>
<dbReference type="OrthoDB" id="1430683at2"/>
<dbReference type="AlphaFoldDB" id="A0A2Z4GAX4"/>